<dbReference type="GO" id="GO:0006744">
    <property type="term" value="P:ubiquinone biosynthetic process"/>
    <property type="evidence" value="ECO:0007669"/>
    <property type="project" value="UniProtKB-UniPathway"/>
</dbReference>
<comment type="subunit">
    <text evidence="6">Homohexamer.</text>
</comment>
<proteinExistence type="inferred from homology"/>
<dbReference type="InterPro" id="IPR049383">
    <property type="entry name" value="UbiD-like_N"/>
</dbReference>
<dbReference type="Pfam" id="PF01977">
    <property type="entry name" value="UbiD"/>
    <property type="match status" value="1"/>
</dbReference>
<evidence type="ECO:0000313" key="13">
    <source>
        <dbReference type="EMBL" id="PQJ68462.1"/>
    </source>
</evidence>
<dbReference type="PANTHER" id="PTHR30108">
    <property type="entry name" value="3-OCTAPRENYL-4-HYDROXYBENZOATE CARBOXY-LYASE-RELATED"/>
    <property type="match status" value="1"/>
</dbReference>
<evidence type="ECO:0000256" key="1">
    <source>
        <dbReference type="ARBA" id="ARBA00001968"/>
    </source>
</evidence>
<evidence type="ECO:0000259" key="11">
    <source>
        <dbReference type="Pfam" id="PF20695"/>
    </source>
</evidence>
<evidence type="ECO:0000256" key="4">
    <source>
        <dbReference type="ARBA" id="ARBA00004749"/>
    </source>
</evidence>
<accession>A0A2S7W2A4</accession>
<dbReference type="GO" id="GO:0005886">
    <property type="term" value="C:plasma membrane"/>
    <property type="evidence" value="ECO:0007669"/>
    <property type="project" value="UniProtKB-SubCell"/>
</dbReference>
<evidence type="ECO:0000256" key="8">
    <source>
        <dbReference type="ARBA" id="ARBA00022688"/>
    </source>
</evidence>
<dbReference type="GO" id="GO:0008694">
    <property type="term" value="F:4-hydroxy-3-polyprenylbenzoate decarboxylase activity"/>
    <property type="evidence" value="ECO:0007669"/>
    <property type="project" value="TreeGrafter"/>
</dbReference>
<evidence type="ECO:0000256" key="6">
    <source>
        <dbReference type="ARBA" id="ARBA00011643"/>
    </source>
</evidence>
<feature type="domain" description="3-octaprenyl-4-hydroxybenzoate carboxy-lyase-like C-terminal" evidence="12">
    <location>
        <begin position="478"/>
        <end position="595"/>
    </location>
</feature>
<comment type="pathway">
    <text evidence="4">Cofactor biosynthesis; ubiquinone biosynthesis.</text>
</comment>
<dbReference type="SUPFAM" id="SSF143968">
    <property type="entry name" value="UbiD C-terminal domain-like"/>
    <property type="match status" value="2"/>
</dbReference>
<feature type="domain" description="3-octaprenyl-4-hydroxybenzoate carboxy-lyase-like C-terminal" evidence="12">
    <location>
        <begin position="328"/>
        <end position="452"/>
    </location>
</feature>
<keyword evidence="8" id="KW-0831">Ubiquinone biosynthesis</keyword>
<dbReference type="GO" id="GO:0005829">
    <property type="term" value="C:cytosol"/>
    <property type="evidence" value="ECO:0007669"/>
    <property type="project" value="TreeGrafter"/>
</dbReference>
<evidence type="ECO:0000259" key="12">
    <source>
        <dbReference type="Pfam" id="PF20696"/>
    </source>
</evidence>
<feature type="domain" description="3-octaprenyl-4-hydroxybenzoate carboxy-lyase-like Rift-related" evidence="10">
    <location>
        <begin position="123"/>
        <end position="322"/>
    </location>
</feature>
<evidence type="ECO:0000256" key="9">
    <source>
        <dbReference type="ARBA" id="ARBA00030393"/>
    </source>
</evidence>
<evidence type="ECO:0000256" key="5">
    <source>
        <dbReference type="ARBA" id="ARBA00010021"/>
    </source>
</evidence>
<dbReference type="OrthoDB" id="9809841at2"/>
<dbReference type="InterPro" id="IPR002830">
    <property type="entry name" value="UbiD"/>
</dbReference>
<dbReference type="NCBIfam" id="TIGR00148">
    <property type="entry name" value="UbiD family decarboxylase"/>
    <property type="match status" value="1"/>
</dbReference>
<dbReference type="NCBIfam" id="NF008175">
    <property type="entry name" value="PRK10922.1"/>
    <property type="match status" value="1"/>
</dbReference>
<evidence type="ECO:0000256" key="7">
    <source>
        <dbReference type="ARBA" id="ARBA00018597"/>
    </source>
</evidence>
<dbReference type="InterPro" id="IPR049381">
    <property type="entry name" value="UbiD-like_C"/>
</dbReference>
<organism evidence="13 14">
    <name type="scientific">Photobacterium angustum</name>
    <dbReference type="NCBI Taxonomy" id="661"/>
    <lineage>
        <taxon>Bacteria</taxon>
        <taxon>Pseudomonadati</taxon>
        <taxon>Pseudomonadota</taxon>
        <taxon>Gammaproteobacteria</taxon>
        <taxon>Vibrionales</taxon>
        <taxon>Vibrionaceae</taxon>
        <taxon>Photobacterium</taxon>
    </lineage>
</organism>
<evidence type="ECO:0000259" key="10">
    <source>
        <dbReference type="Pfam" id="PF01977"/>
    </source>
</evidence>
<gene>
    <name evidence="13" type="ORF">BTO08_13110</name>
</gene>
<dbReference type="FunFam" id="3.40.1670.10:FF:000001">
    <property type="entry name" value="3-octaprenyl-4-hydroxybenzoate carboxy-lyase"/>
    <property type="match status" value="1"/>
</dbReference>
<dbReference type="SUPFAM" id="SSF50475">
    <property type="entry name" value="FMN-binding split barrel"/>
    <property type="match status" value="1"/>
</dbReference>
<evidence type="ECO:0000256" key="3">
    <source>
        <dbReference type="ARBA" id="ARBA00004202"/>
    </source>
</evidence>
<keyword evidence="13" id="KW-0456">Lyase</keyword>
<comment type="subcellular location">
    <subcellularLocation>
        <location evidence="3">Cell membrane</location>
        <topology evidence="3">Peripheral membrane protein</topology>
    </subcellularLocation>
</comment>
<dbReference type="AlphaFoldDB" id="A0A2S7W2A4"/>
<name>A0A2S7W2A4_PHOAN</name>
<dbReference type="InterPro" id="IPR048304">
    <property type="entry name" value="UbiD_Rift_dom"/>
</dbReference>
<evidence type="ECO:0000313" key="14">
    <source>
        <dbReference type="Proteomes" id="UP000238730"/>
    </source>
</evidence>
<dbReference type="Proteomes" id="UP000238730">
    <property type="component" value="Unassembled WGS sequence"/>
</dbReference>
<reference evidence="13 14" key="1">
    <citation type="submission" date="2016-12" db="EMBL/GenBank/DDBJ databases">
        <title>Diversity of luminous bacteria.</title>
        <authorList>
            <person name="Yoshizawa S."/>
            <person name="Kogure K."/>
        </authorList>
    </citation>
    <scope>NUCLEOTIDE SEQUENCE [LARGE SCALE GENOMIC DNA]</scope>
    <source>
        <strain evidence="13 14">LC1-200</strain>
    </source>
</reference>
<dbReference type="RefSeq" id="WP_105061346.1">
    <property type="nucleotide sequence ID" value="NZ_MSCJ01000001.1"/>
</dbReference>
<dbReference type="PANTHER" id="PTHR30108:SF17">
    <property type="entry name" value="FERULIC ACID DECARBOXYLASE 1"/>
    <property type="match status" value="1"/>
</dbReference>
<dbReference type="UniPathway" id="UPA00232"/>
<dbReference type="Gene3D" id="1.20.5.570">
    <property type="entry name" value="Single helix bin"/>
    <property type="match status" value="1"/>
</dbReference>
<comment type="similarity">
    <text evidence="5">Belongs to the UbiD family.</text>
</comment>
<feature type="domain" description="3-octaprenyl-4-hydroxybenzoate carboxy-lyase-like N-terminal" evidence="11">
    <location>
        <begin position="10"/>
        <end position="89"/>
    </location>
</feature>
<comment type="caution">
    <text evidence="13">The sequence shown here is derived from an EMBL/GenBank/DDBJ whole genome shotgun (WGS) entry which is preliminary data.</text>
</comment>
<comment type="cofactor">
    <cofactor evidence="1">
        <name>a divalent metal cation</name>
        <dbReference type="ChEBI" id="CHEBI:60240"/>
    </cofactor>
</comment>
<comment type="function">
    <text evidence="2">Catalyzes the decarboxylation of 3-octaprenyl-4-hydroxy benzoate to 2-octaprenylphenol.</text>
</comment>
<sequence>MKFKDLRDFIAYLEQNGQLKRIKQAVDPDQEITEISDRTLRAGGPALLFENPIGYDMPVLANLFGTPQRVAMGMGRSEVKELREVGKLLAYLKEPEPPRGFREALDKLPAFKQVLNMPVKRLRNAPCQEIVWQGDDVDLDKIPVMSCWPDDVAPLLTWGLTITKGPHKKRQNLGIYRQQKIAKNKIIMRWLAHRGGALDLRDWIETHPGEKFPITVAFGADPATVLGAVTPIPDTLSEYAFAGLLRGRRTEVVKSLTNDLDVPASAEIVMEGYIDPEEFADEGPYGDHTGYYNEKERHHVFTITHITMRNDPIYHSTYTGRPPDEPAVLGVALNEVFVPILQKQFPEITDFYLPPEGCSYRMAVVTMKKQYPGHAKRVMMGVWSFLRQFMYTKYVIVCDESVDARNWDSVVEAMTTHMEPVRDTLFIDNTPIDSLDFASPVVGLGSKMGLDATVKWDAELASTPSVVSTLDKSFDIEAGIANLRQQFPEIVDIYLPPAAVDNQMVLVSITNTESGQAQRVMTGLWGFMAQFTDAKFVILCDQDVNVRDWNDVIWAITTRMDPSRDTVLIEAQLNALSGSASSQTTHQGSKLGFDATNKWPDAIKREWGNPITKNPDVVARVDAIWPQLGIEI</sequence>
<dbReference type="Pfam" id="PF20695">
    <property type="entry name" value="UbiD_N"/>
    <property type="match status" value="1"/>
</dbReference>
<protein>
    <recommendedName>
        <fullName evidence="7">3-octaprenyl-4-hydroxybenzoate carboxy-lyase</fullName>
    </recommendedName>
    <alternativeName>
        <fullName evidence="9">Polyprenyl p-hydroxybenzoate decarboxylase</fullName>
    </alternativeName>
</protein>
<dbReference type="Pfam" id="PF20696">
    <property type="entry name" value="UbiD_C"/>
    <property type="match status" value="2"/>
</dbReference>
<dbReference type="EMBL" id="MSCJ01000001">
    <property type="protein sequence ID" value="PQJ68462.1"/>
    <property type="molecule type" value="Genomic_DNA"/>
</dbReference>
<dbReference type="Gene3D" id="3.40.1670.10">
    <property type="entry name" value="UbiD C-terminal domain-like"/>
    <property type="match status" value="2"/>
</dbReference>
<evidence type="ECO:0000256" key="2">
    <source>
        <dbReference type="ARBA" id="ARBA00002811"/>
    </source>
</evidence>